<dbReference type="OrthoDB" id="5405126at2759"/>
<dbReference type="HOGENOM" id="CLU_047846_0_0_1"/>
<dbReference type="EMBL" id="AMGY01000001">
    <property type="protein sequence ID" value="EXJ91534.1"/>
    <property type="molecule type" value="Genomic_DNA"/>
</dbReference>
<protein>
    <submittedName>
        <fullName evidence="1">Uncharacterized protein</fullName>
    </submittedName>
</protein>
<reference evidence="1 2" key="1">
    <citation type="submission" date="2013-03" db="EMBL/GenBank/DDBJ databases">
        <title>The Genome Sequence of Capronia epimyces CBS 606.96.</title>
        <authorList>
            <consortium name="The Broad Institute Genomics Platform"/>
            <person name="Cuomo C."/>
            <person name="de Hoog S."/>
            <person name="Gorbushina A."/>
            <person name="Walker B."/>
            <person name="Young S.K."/>
            <person name="Zeng Q."/>
            <person name="Gargeya S."/>
            <person name="Fitzgerald M."/>
            <person name="Haas B."/>
            <person name="Abouelleil A."/>
            <person name="Allen A.W."/>
            <person name="Alvarado L."/>
            <person name="Arachchi H.M."/>
            <person name="Berlin A.M."/>
            <person name="Chapman S.B."/>
            <person name="Gainer-Dewar J."/>
            <person name="Goldberg J."/>
            <person name="Griggs A."/>
            <person name="Gujja S."/>
            <person name="Hansen M."/>
            <person name="Howarth C."/>
            <person name="Imamovic A."/>
            <person name="Ireland A."/>
            <person name="Larimer J."/>
            <person name="McCowan C."/>
            <person name="Murphy C."/>
            <person name="Pearson M."/>
            <person name="Poon T.W."/>
            <person name="Priest M."/>
            <person name="Roberts A."/>
            <person name="Saif S."/>
            <person name="Shea T."/>
            <person name="Sisk P."/>
            <person name="Sykes S."/>
            <person name="Wortman J."/>
            <person name="Nusbaum C."/>
            <person name="Birren B."/>
        </authorList>
    </citation>
    <scope>NUCLEOTIDE SEQUENCE [LARGE SCALE GENOMIC DNA]</scope>
    <source>
        <strain evidence="1 2">CBS 606.96</strain>
    </source>
</reference>
<dbReference type="eggNOG" id="ENOG502SD76">
    <property type="taxonomic scope" value="Eukaryota"/>
</dbReference>
<dbReference type="Proteomes" id="UP000019478">
    <property type="component" value="Unassembled WGS sequence"/>
</dbReference>
<evidence type="ECO:0000313" key="2">
    <source>
        <dbReference type="Proteomes" id="UP000019478"/>
    </source>
</evidence>
<gene>
    <name evidence="1" type="ORF">A1O3_00082</name>
</gene>
<sequence length="329" mass="36159">MPAALQDHHRALIYKPSRHQTLINEPGVTVTMSNDEEIKLEPMNFYDKPNKKKSLRAILDILSNTNSDAAWKNLPPFLTGMVLAKETIPTFFFEKITRKASEMGKERIIILCAEKADETGLRLSKKGVARELMLGLHTRAALADFKGDELELASRRAERVARMLEDELHGATKLKEDEVDSRKSPLVASVLTELAAAKAVNGLDSDVAKAANYATKMLHLASAGSHAGSVKPPTGTGKIETRTLENTVLEDLLPLQSAIKLTLELDSIKKSSLGKQLTAQLKRATSTIEQSLKILRENADGQPRRGLEMYDQLHGTQYNEVATAPAGKE</sequence>
<keyword evidence="2" id="KW-1185">Reference proteome</keyword>
<evidence type="ECO:0000313" key="1">
    <source>
        <dbReference type="EMBL" id="EXJ91534.1"/>
    </source>
</evidence>
<accession>W9ZAI9</accession>
<comment type="caution">
    <text evidence="1">The sequence shown here is derived from an EMBL/GenBank/DDBJ whole genome shotgun (WGS) entry which is preliminary data.</text>
</comment>
<dbReference type="AlphaFoldDB" id="W9ZAI9"/>
<proteinExistence type="predicted"/>
<dbReference type="RefSeq" id="XP_007728424.1">
    <property type="nucleotide sequence ID" value="XM_007730234.1"/>
</dbReference>
<name>W9ZAI9_9EURO</name>
<organism evidence="1 2">
    <name type="scientific">Capronia epimyces CBS 606.96</name>
    <dbReference type="NCBI Taxonomy" id="1182542"/>
    <lineage>
        <taxon>Eukaryota</taxon>
        <taxon>Fungi</taxon>
        <taxon>Dikarya</taxon>
        <taxon>Ascomycota</taxon>
        <taxon>Pezizomycotina</taxon>
        <taxon>Eurotiomycetes</taxon>
        <taxon>Chaetothyriomycetidae</taxon>
        <taxon>Chaetothyriales</taxon>
        <taxon>Herpotrichiellaceae</taxon>
        <taxon>Capronia</taxon>
    </lineage>
</organism>
<dbReference type="GeneID" id="19164224"/>